<evidence type="ECO:0000256" key="1">
    <source>
        <dbReference type="ARBA" id="ARBA00022837"/>
    </source>
</evidence>
<reference evidence="4" key="1">
    <citation type="submission" date="2023-10" db="EMBL/GenBank/DDBJ databases">
        <authorList>
            <person name="Chen Y."/>
            <person name="Shah S."/>
            <person name="Dougan E. K."/>
            <person name="Thang M."/>
            <person name="Chan C."/>
        </authorList>
    </citation>
    <scope>NUCLEOTIDE SEQUENCE [LARGE SCALE GENOMIC DNA]</scope>
</reference>
<evidence type="ECO:0000259" key="3">
    <source>
        <dbReference type="PROSITE" id="PS50222"/>
    </source>
</evidence>
<dbReference type="Gene3D" id="1.10.238.10">
    <property type="entry name" value="EF-hand"/>
    <property type="match status" value="1"/>
</dbReference>
<dbReference type="InterPro" id="IPR011992">
    <property type="entry name" value="EF-hand-dom_pair"/>
</dbReference>
<comment type="caution">
    <text evidence="4">The sequence shown here is derived from an EMBL/GenBank/DDBJ whole genome shotgun (WGS) entry which is preliminary data.</text>
</comment>
<feature type="domain" description="EF-hand" evidence="3">
    <location>
        <begin position="46"/>
        <end position="81"/>
    </location>
</feature>
<dbReference type="InterPro" id="IPR018247">
    <property type="entry name" value="EF_Hand_1_Ca_BS"/>
</dbReference>
<dbReference type="PROSITE" id="PS50222">
    <property type="entry name" value="EF_HAND_2"/>
    <property type="match status" value="1"/>
</dbReference>
<dbReference type="EMBL" id="CAUYUJ010004267">
    <property type="protein sequence ID" value="CAK0808828.1"/>
    <property type="molecule type" value="Genomic_DNA"/>
</dbReference>
<organism evidence="4 5">
    <name type="scientific">Prorocentrum cordatum</name>
    <dbReference type="NCBI Taxonomy" id="2364126"/>
    <lineage>
        <taxon>Eukaryota</taxon>
        <taxon>Sar</taxon>
        <taxon>Alveolata</taxon>
        <taxon>Dinophyceae</taxon>
        <taxon>Prorocentrales</taxon>
        <taxon>Prorocentraceae</taxon>
        <taxon>Prorocentrum</taxon>
    </lineage>
</organism>
<proteinExistence type="predicted"/>
<accession>A0ABN9QYH3</accession>
<gene>
    <name evidence="4" type="ORF">PCOR1329_LOCUS14292</name>
</gene>
<dbReference type="SMART" id="SM00054">
    <property type="entry name" value="EFh"/>
    <property type="match status" value="1"/>
</dbReference>
<evidence type="ECO:0000313" key="5">
    <source>
        <dbReference type="Proteomes" id="UP001189429"/>
    </source>
</evidence>
<dbReference type="InterPro" id="IPR002048">
    <property type="entry name" value="EF_hand_dom"/>
</dbReference>
<evidence type="ECO:0000256" key="2">
    <source>
        <dbReference type="SAM" id="MobiDB-lite"/>
    </source>
</evidence>
<feature type="non-terminal residue" evidence="4">
    <location>
        <position position="197"/>
    </location>
</feature>
<sequence>MLSPFPRRHTPLAPLGRRIFVETAMKQMEQQDSSDRATLFLKKRLEQEQGLMAICTRADENGNGYISEEEFRRAMQEGQMTAYLDTLGFQHQDILDFFHVLASTSDDKHVDVDVFVRGCIQLAGGATRFDMKTMIIEIQELRGEMAAMLRARRAQAEPPQADAPAEEPRARTPPGTPRRRTPPNSARVLEAPGPRPP</sequence>
<dbReference type="PROSITE" id="PS00018">
    <property type="entry name" value="EF_HAND_1"/>
    <property type="match status" value="1"/>
</dbReference>
<keyword evidence="5" id="KW-1185">Reference proteome</keyword>
<name>A0ABN9QYH3_9DINO</name>
<dbReference type="SUPFAM" id="SSF47473">
    <property type="entry name" value="EF-hand"/>
    <property type="match status" value="1"/>
</dbReference>
<feature type="region of interest" description="Disordered" evidence="2">
    <location>
        <begin position="150"/>
        <end position="197"/>
    </location>
</feature>
<dbReference type="Proteomes" id="UP001189429">
    <property type="component" value="Unassembled WGS sequence"/>
</dbReference>
<keyword evidence="1" id="KW-0106">Calcium</keyword>
<protein>
    <recommendedName>
        <fullName evidence="3">EF-hand domain-containing protein</fullName>
    </recommendedName>
</protein>
<evidence type="ECO:0000313" key="4">
    <source>
        <dbReference type="EMBL" id="CAK0808828.1"/>
    </source>
</evidence>